<dbReference type="EMBL" id="JBHULR010000008">
    <property type="protein sequence ID" value="MFD2549035.1"/>
    <property type="molecule type" value="Genomic_DNA"/>
</dbReference>
<feature type="domain" description="TonB-dependent receptor plug" evidence="15">
    <location>
        <begin position="113"/>
        <end position="236"/>
    </location>
</feature>
<protein>
    <submittedName>
        <fullName evidence="16">SusC/RagA family TonB-linked outer membrane protein</fullName>
    </submittedName>
</protein>
<dbReference type="InterPro" id="IPR039426">
    <property type="entry name" value="TonB-dep_rcpt-like"/>
</dbReference>
<dbReference type="InterPro" id="IPR008969">
    <property type="entry name" value="CarboxyPept-like_regulatory"/>
</dbReference>
<keyword evidence="5 13" id="KW-0732">Signal</keyword>
<dbReference type="InterPro" id="IPR037066">
    <property type="entry name" value="Plug_dom_sf"/>
</dbReference>
<keyword evidence="2 10" id="KW-0813">Transport</keyword>
<dbReference type="Gene3D" id="2.40.170.20">
    <property type="entry name" value="TonB-dependent receptor, beta-barrel domain"/>
    <property type="match status" value="1"/>
</dbReference>
<evidence type="ECO:0000256" key="8">
    <source>
        <dbReference type="ARBA" id="ARBA00023170"/>
    </source>
</evidence>
<evidence type="ECO:0000256" key="1">
    <source>
        <dbReference type="ARBA" id="ARBA00004571"/>
    </source>
</evidence>
<evidence type="ECO:0000256" key="13">
    <source>
        <dbReference type="SAM" id="SignalP"/>
    </source>
</evidence>
<keyword evidence="8" id="KW-0675">Receptor</keyword>
<evidence type="ECO:0000256" key="12">
    <source>
        <dbReference type="SAM" id="MobiDB-lite"/>
    </source>
</evidence>
<dbReference type="InterPro" id="IPR012910">
    <property type="entry name" value="Plug_dom"/>
</dbReference>
<keyword evidence="9 10" id="KW-0998">Cell outer membrane</keyword>
<keyword evidence="17" id="KW-1185">Reference proteome</keyword>
<evidence type="ECO:0000256" key="2">
    <source>
        <dbReference type="ARBA" id="ARBA00022448"/>
    </source>
</evidence>
<evidence type="ECO:0000256" key="3">
    <source>
        <dbReference type="ARBA" id="ARBA00022452"/>
    </source>
</evidence>
<comment type="caution">
    <text evidence="16">The sequence shown here is derived from an EMBL/GenBank/DDBJ whole genome shotgun (WGS) entry which is preliminary data.</text>
</comment>
<evidence type="ECO:0000256" key="11">
    <source>
        <dbReference type="RuleBase" id="RU003357"/>
    </source>
</evidence>
<proteinExistence type="inferred from homology"/>
<dbReference type="RefSeq" id="WP_380905354.1">
    <property type="nucleotide sequence ID" value="NZ_JBHUEG010000008.1"/>
</dbReference>
<dbReference type="InterPro" id="IPR023997">
    <property type="entry name" value="TonB-dep_OMP_SusC/RagA_CS"/>
</dbReference>
<evidence type="ECO:0000256" key="5">
    <source>
        <dbReference type="ARBA" id="ARBA00022729"/>
    </source>
</evidence>
<dbReference type="SUPFAM" id="SSF49464">
    <property type="entry name" value="Carboxypeptidase regulatory domain-like"/>
    <property type="match status" value="1"/>
</dbReference>
<dbReference type="NCBIfam" id="TIGR04056">
    <property type="entry name" value="OMP_RagA_SusC"/>
    <property type="match status" value="1"/>
</dbReference>
<evidence type="ECO:0000256" key="9">
    <source>
        <dbReference type="ARBA" id="ARBA00023237"/>
    </source>
</evidence>
<name>A0ABW5KM99_9SPHI</name>
<dbReference type="Gene3D" id="2.170.130.10">
    <property type="entry name" value="TonB-dependent receptor, plug domain"/>
    <property type="match status" value="1"/>
</dbReference>
<accession>A0ABW5KM99</accession>
<dbReference type="NCBIfam" id="TIGR04057">
    <property type="entry name" value="SusC_RagA_signa"/>
    <property type="match status" value="1"/>
</dbReference>
<dbReference type="Pfam" id="PF00593">
    <property type="entry name" value="TonB_dep_Rec_b-barrel"/>
    <property type="match status" value="1"/>
</dbReference>
<evidence type="ECO:0000256" key="6">
    <source>
        <dbReference type="ARBA" id="ARBA00023077"/>
    </source>
</evidence>
<evidence type="ECO:0000256" key="10">
    <source>
        <dbReference type="PROSITE-ProRule" id="PRU01360"/>
    </source>
</evidence>
<feature type="domain" description="TonB-dependent receptor-like beta-barrel" evidence="14">
    <location>
        <begin position="461"/>
        <end position="862"/>
    </location>
</feature>
<evidence type="ECO:0000259" key="15">
    <source>
        <dbReference type="Pfam" id="PF07715"/>
    </source>
</evidence>
<feature type="region of interest" description="Disordered" evidence="12">
    <location>
        <begin position="377"/>
        <end position="399"/>
    </location>
</feature>
<dbReference type="SUPFAM" id="SSF56935">
    <property type="entry name" value="Porins"/>
    <property type="match status" value="1"/>
</dbReference>
<dbReference type="Proteomes" id="UP001597545">
    <property type="component" value="Unassembled WGS sequence"/>
</dbReference>
<dbReference type="Pfam" id="PF13715">
    <property type="entry name" value="CarbopepD_reg_2"/>
    <property type="match status" value="1"/>
</dbReference>
<organism evidence="16 17">
    <name type="scientific">Sphingobacterium suaedae</name>
    <dbReference type="NCBI Taxonomy" id="1686402"/>
    <lineage>
        <taxon>Bacteria</taxon>
        <taxon>Pseudomonadati</taxon>
        <taxon>Bacteroidota</taxon>
        <taxon>Sphingobacteriia</taxon>
        <taxon>Sphingobacteriales</taxon>
        <taxon>Sphingobacteriaceae</taxon>
        <taxon>Sphingobacterium</taxon>
    </lineage>
</organism>
<keyword evidence="3 10" id="KW-1134">Transmembrane beta strand</keyword>
<dbReference type="PROSITE" id="PS52016">
    <property type="entry name" value="TONB_DEPENDENT_REC_3"/>
    <property type="match status" value="1"/>
</dbReference>
<dbReference type="InterPro" id="IPR023996">
    <property type="entry name" value="TonB-dep_OMP_SusC/RagA"/>
</dbReference>
<feature type="chain" id="PRO_5045419449" evidence="13">
    <location>
        <begin position="22"/>
        <end position="1077"/>
    </location>
</feature>
<sequence length="1077" mass="119157">MNKRKIAFLAASLFFSTTLFAQTQLKGRVVDDKGAPIAGVTITLKDGTATQTGANGEFSITYQQAGPLTVSAIGYDRKQVSLSSQTSLEIVLNADSENLDEVVVTALGISREKKSLGYTVQELKAEELTKAGQISVTGSLSGKVAGVQVNQFGGTVGASSRISLRGNSSLSADQQPLIVVDGIPISNDTQRSGDNTYSGVDYGSGLNDINPEDIESMTVLKGGSAALYGMRAGNGVILITTKSGKKGAKGVKFAYDGNLTIDQVSTLPRYQNLYGQGYNGDEYHFNTLGNGISYQQYAQENAFAYVDGTGSGGGVYDGYDESWGPRLDVGLKLPQFDSPLVNGTRQATDWISHPDNVRDFFQLGRSMNHNISMTAQSERSSTRASLSFRDQAGTVPNTDQKRYGVQVNNQMTISDKFSYDITTNYTRTESDNILNQGYDGNNPMNGFIWFGRQVNLASLKSNWDQRDERGDYTLYNWNTNYHVNPYFNVYENTNSYKRDRFFGKSSIYYQPFTFLKIEGRAGMDYYASKAFERNYFNSAFPSGGFRDRKTDNTELNLDLIASFNKQVGEFNVTALAGVNYRDVQWDNSVLGADALTVLGTYTISNKSGDAIAEMDHSHIRSNSVYGSASVGWKDQVYVDVSLRNDWSSTIKDDFFYPSTSVSWLPTTTFENLKGDVLSFWKLRGTWAEIGNATTAFRNRPYYYAQNQSFNGVAQMYKTMTYPNEGLAPETIRTWEIGTEISLFNDRVHADLVYYYKNTFNQIMNVTTSNVVGFSSMLLNAGKLENKGVELQLRGDIIKKENGFNWSSMLNYAKDRSKIIELYPELGLNIYQLGWTWGIANQAKVGEPWGALVGGGYDRVEEGPMAGAIKVNATGLVVNKNAQTIGNVTPDFLASWRNDFRYNDFSFGFLLDLRVGGDIWSQTMNHSYVAGVAEITAENGIRERAIVAGKDVMSDERFAMQDAEGNWVENTIETDAQTWYEQGGISQMYVFDGSFLKLREAYLTYNVPSKYLQRVKGVSRANISLIGSNLALLWTHKSNTMRLDPETGGVSSDSRGVGFEQASVPTARSFGLKLGITF</sequence>
<keyword evidence="6 11" id="KW-0798">TonB box</keyword>
<evidence type="ECO:0000256" key="7">
    <source>
        <dbReference type="ARBA" id="ARBA00023136"/>
    </source>
</evidence>
<comment type="subcellular location">
    <subcellularLocation>
        <location evidence="1 10">Cell outer membrane</location>
        <topology evidence="1 10">Multi-pass membrane protein</topology>
    </subcellularLocation>
</comment>
<evidence type="ECO:0000256" key="4">
    <source>
        <dbReference type="ARBA" id="ARBA00022692"/>
    </source>
</evidence>
<keyword evidence="4 10" id="KW-0812">Transmembrane</keyword>
<dbReference type="Pfam" id="PF07715">
    <property type="entry name" value="Plug"/>
    <property type="match status" value="1"/>
</dbReference>
<dbReference type="Gene3D" id="2.60.40.1120">
    <property type="entry name" value="Carboxypeptidase-like, regulatory domain"/>
    <property type="match status" value="1"/>
</dbReference>
<evidence type="ECO:0000313" key="16">
    <source>
        <dbReference type="EMBL" id="MFD2549035.1"/>
    </source>
</evidence>
<reference evidence="17" key="1">
    <citation type="journal article" date="2019" name="Int. J. Syst. Evol. Microbiol.">
        <title>The Global Catalogue of Microorganisms (GCM) 10K type strain sequencing project: providing services to taxonomists for standard genome sequencing and annotation.</title>
        <authorList>
            <consortium name="The Broad Institute Genomics Platform"/>
            <consortium name="The Broad Institute Genome Sequencing Center for Infectious Disease"/>
            <person name="Wu L."/>
            <person name="Ma J."/>
        </authorList>
    </citation>
    <scope>NUCLEOTIDE SEQUENCE [LARGE SCALE GENOMIC DNA]</scope>
    <source>
        <strain evidence="17">KCTC 42662</strain>
    </source>
</reference>
<dbReference type="PANTHER" id="PTHR30069:SF29">
    <property type="entry name" value="HEMOGLOBIN AND HEMOGLOBIN-HAPTOGLOBIN-BINDING PROTEIN 1-RELATED"/>
    <property type="match status" value="1"/>
</dbReference>
<comment type="similarity">
    <text evidence="10 11">Belongs to the TonB-dependent receptor family.</text>
</comment>
<evidence type="ECO:0000259" key="14">
    <source>
        <dbReference type="Pfam" id="PF00593"/>
    </source>
</evidence>
<keyword evidence="7 10" id="KW-0472">Membrane</keyword>
<dbReference type="PANTHER" id="PTHR30069">
    <property type="entry name" value="TONB-DEPENDENT OUTER MEMBRANE RECEPTOR"/>
    <property type="match status" value="1"/>
</dbReference>
<feature type="signal peptide" evidence="13">
    <location>
        <begin position="1"/>
        <end position="21"/>
    </location>
</feature>
<dbReference type="InterPro" id="IPR000531">
    <property type="entry name" value="Beta-barrel_TonB"/>
</dbReference>
<dbReference type="InterPro" id="IPR036942">
    <property type="entry name" value="Beta-barrel_TonB_sf"/>
</dbReference>
<evidence type="ECO:0000313" key="17">
    <source>
        <dbReference type="Proteomes" id="UP001597545"/>
    </source>
</evidence>
<gene>
    <name evidence="16" type="ORF">ACFSR5_15405</name>
</gene>